<sequence>MSLSSTLSTFQSALETLYGPLSLSSLPNPSTWTPPQGSGGHKGRYLWTDAFGVLSLLTLHTEVNRNPATKDAAGDTYLTLASRLVEAVHNTLGYTRDGSRRLSGASDSNPLGGGLRIGKLEEFGADGDGQYHHYLTLWMFALNRMSVASGDPKYNEQGVALAKAIHGAFFMNRASERARMVWKMDMELNKVLVGSEGNLDPIDGFVVFRLLQAAASAQGGGGGEVLKEEIEDYARVMRRKGEHFVSADPLDLGMTLWTAHWVVHEEWAAKLAERCFEQIYDLFEIDRYLERSTKYRLAFREFGTALGVRCMAEHDAEKERSVDLRFYADRILESWSPYMEASLAGHATPADLRPITRVMYAAALIPGAFERGYLGREPRL</sequence>
<dbReference type="OrthoDB" id="302966at2759"/>
<proteinExistence type="predicted"/>
<dbReference type="GeneID" id="63768179"/>
<dbReference type="STRING" id="1036612.A0A1L9TLA8"/>
<evidence type="ECO:0000313" key="1">
    <source>
        <dbReference type="EMBL" id="OJJ60215.1"/>
    </source>
</evidence>
<name>A0A1L9TLA8_9EURO</name>
<dbReference type="VEuPathDB" id="FungiDB:ASPSYDRAFT_89091"/>
<evidence type="ECO:0000313" key="2">
    <source>
        <dbReference type="Proteomes" id="UP000184356"/>
    </source>
</evidence>
<reference evidence="2" key="1">
    <citation type="journal article" date="2017" name="Genome Biol.">
        <title>Comparative genomics reveals high biological diversity and specific adaptations in the industrially and medically important fungal genus Aspergillus.</title>
        <authorList>
            <person name="de Vries R.P."/>
            <person name="Riley R."/>
            <person name="Wiebenga A."/>
            <person name="Aguilar-Osorio G."/>
            <person name="Amillis S."/>
            <person name="Uchima C.A."/>
            <person name="Anderluh G."/>
            <person name="Asadollahi M."/>
            <person name="Askin M."/>
            <person name="Barry K."/>
            <person name="Battaglia E."/>
            <person name="Bayram O."/>
            <person name="Benocci T."/>
            <person name="Braus-Stromeyer S.A."/>
            <person name="Caldana C."/>
            <person name="Canovas D."/>
            <person name="Cerqueira G.C."/>
            <person name="Chen F."/>
            <person name="Chen W."/>
            <person name="Choi C."/>
            <person name="Clum A."/>
            <person name="Dos Santos R.A."/>
            <person name="Damasio A.R."/>
            <person name="Diallinas G."/>
            <person name="Emri T."/>
            <person name="Fekete E."/>
            <person name="Flipphi M."/>
            <person name="Freyberg S."/>
            <person name="Gallo A."/>
            <person name="Gournas C."/>
            <person name="Habgood R."/>
            <person name="Hainaut M."/>
            <person name="Harispe M.L."/>
            <person name="Henrissat B."/>
            <person name="Hilden K.S."/>
            <person name="Hope R."/>
            <person name="Hossain A."/>
            <person name="Karabika E."/>
            <person name="Karaffa L."/>
            <person name="Karanyi Z."/>
            <person name="Krasevec N."/>
            <person name="Kuo A."/>
            <person name="Kusch H."/>
            <person name="LaButti K."/>
            <person name="Lagendijk E.L."/>
            <person name="Lapidus A."/>
            <person name="Levasseur A."/>
            <person name="Lindquist E."/>
            <person name="Lipzen A."/>
            <person name="Logrieco A.F."/>
            <person name="MacCabe A."/>
            <person name="Maekelae M.R."/>
            <person name="Malavazi I."/>
            <person name="Melin P."/>
            <person name="Meyer V."/>
            <person name="Mielnichuk N."/>
            <person name="Miskei M."/>
            <person name="Molnar A.P."/>
            <person name="Mule G."/>
            <person name="Ngan C.Y."/>
            <person name="Orejas M."/>
            <person name="Orosz E."/>
            <person name="Ouedraogo J.P."/>
            <person name="Overkamp K.M."/>
            <person name="Park H.-S."/>
            <person name="Perrone G."/>
            <person name="Piumi F."/>
            <person name="Punt P.J."/>
            <person name="Ram A.F."/>
            <person name="Ramon A."/>
            <person name="Rauscher S."/>
            <person name="Record E."/>
            <person name="Riano-Pachon D.M."/>
            <person name="Robert V."/>
            <person name="Roehrig J."/>
            <person name="Ruller R."/>
            <person name="Salamov A."/>
            <person name="Salih N.S."/>
            <person name="Samson R.A."/>
            <person name="Sandor E."/>
            <person name="Sanguinetti M."/>
            <person name="Schuetze T."/>
            <person name="Sepcic K."/>
            <person name="Shelest E."/>
            <person name="Sherlock G."/>
            <person name="Sophianopoulou V."/>
            <person name="Squina F.M."/>
            <person name="Sun H."/>
            <person name="Susca A."/>
            <person name="Todd R.B."/>
            <person name="Tsang A."/>
            <person name="Unkles S.E."/>
            <person name="van de Wiele N."/>
            <person name="van Rossen-Uffink D."/>
            <person name="Oliveira J.V."/>
            <person name="Vesth T.C."/>
            <person name="Visser J."/>
            <person name="Yu J.-H."/>
            <person name="Zhou M."/>
            <person name="Andersen M.R."/>
            <person name="Archer D.B."/>
            <person name="Baker S.E."/>
            <person name="Benoit I."/>
            <person name="Brakhage A.A."/>
            <person name="Braus G.H."/>
            <person name="Fischer R."/>
            <person name="Frisvad J.C."/>
            <person name="Goldman G.H."/>
            <person name="Houbraken J."/>
            <person name="Oakley B."/>
            <person name="Pocsi I."/>
            <person name="Scazzocchio C."/>
            <person name="Seiboth B."/>
            <person name="vanKuyk P.A."/>
            <person name="Wortman J."/>
            <person name="Dyer P.S."/>
            <person name="Grigoriev I.V."/>
        </authorList>
    </citation>
    <scope>NUCLEOTIDE SEQUENCE [LARGE SCALE GENOMIC DNA]</scope>
    <source>
        <strain evidence="2">CBS 593.65</strain>
    </source>
</reference>
<dbReference type="RefSeq" id="XP_040704021.1">
    <property type="nucleotide sequence ID" value="XM_040852106.1"/>
</dbReference>
<organism evidence="1 2">
    <name type="scientific">Aspergillus sydowii CBS 593.65</name>
    <dbReference type="NCBI Taxonomy" id="1036612"/>
    <lineage>
        <taxon>Eukaryota</taxon>
        <taxon>Fungi</taxon>
        <taxon>Dikarya</taxon>
        <taxon>Ascomycota</taxon>
        <taxon>Pezizomycotina</taxon>
        <taxon>Eurotiomycetes</taxon>
        <taxon>Eurotiomycetidae</taxon>
        <taxon>Eurotiales</taxon>
        <taxon>Aspergillaceae</taxon>
        <taxon>Aspergillus</taxon>
        <taxon>Aspergillus subgen. Nidulantes</taxon>
    </lineage>
</organism>
<dbReference type="EMBL" id="KV878585">
    <property type="protein sequence ID" value="OJJ60215.1"/>
    <property type="molecule type" value="Genomic_DNA"/>
</dbReference>
<protein>
    <submittedName>
        <fullName evidence="1">Uncharacterized protein</fullName>
    </submittedName>
</protein>
<gene>
    <name evidence="1" type="ORF">ASPSYDRAFT_89091</name>
</gene>
<dbReference type="AlphaFoldDB" id="A0A1L9TLA8"/>
<dbReference type="Proteomes" id="UP000184356">
    <property type="component" value="Unassembled WGS sequence"/>
</dbReference>
<accession>A0A1L9TLA8</accession>
<keyword evidence="2" id="KW-1185">Reference proteome</keyword>